<dbReference type="Gene3D" id="3.40.50.10540">
    <property type="entry name" value="Crotonobetainyl-coa:carnitine coa-transferase, domain 1"/>
    <property type="match status" value="1"/>
</dbReference>
<evidence type="ECO:0000313" key="4">
    <source>
        <dbReference type="Proteomes" id="UP001595528"/>
    </source>
</evidence>
<evidence type="ECO:0000256" key="2">
    <source>
        <dbReference type="SAM" id="MobiDB-lite"/>
    </source>
</evidence>
<dbReference type="InterPro" id="IPR044855">
    <property type="entry name" value="CoA-Trfase_III_dom3_sf"/>
</dbReference>
<proteinExistence type="predicted"/>
<accession>A0ABV7L0J8</accession>
<name>A0ABV7L0J8_9PROT</name>
<dbReference type="InterPro" id="IPR023606">
    <property type="entry name" value="CoA-Trfase_III_dom_1_sf"/>
</dbReference>
<feature type="region of interest" description="Disordered" evidence="2">
    <location>
        <begin position="1"/>
        <end position="21"/>
    </location>
</feature>
<dbReference type="PANTHER" id="PTHR48207">
    <property type="entry name" value="SUCCINATE--HYDROXYMETHYLGLUTARATE COA-TRANSFERASE"/>
    <property type="match status" value="1"/>
</dbReference>
<evidence type="ECO:0000313" key="3">
    <source>
        <dbReference type="EMBL" id="MFC3227777.1"/>
    </source>
</evidence>
<comment type="caution">
    <text evidence="3">The sequence shown here is derived from an EMBL/GenBank/DDBJ whole genome shotgun (WGS) entry which is preliminary data.</text>
</comment>
<dbReference type="Proteomes" id="UP001595528">
    <property type="component" value="Unassembled WGS sequence"/>
</dbReference>
<dbReference type="Pfam" id="PF02515">
    <property type="entry name" value="CoA_transf_3"/>
    <property type="match status" value="1"/>
</dbReference>
<dbReference type="InterPro" id="IPR050483">
    <property type="entry name" value="CoA-transferase_III_domain"/>
</dbReference>
<dbReference type="PANTHER" id="PTHR48207:SF4">
    <property type="entry name" value="BLL6097 PROTEIN"/>
    <property type="match status" value="1"/>
</dbReference>
<gene>
    <name evidence="3" type="ORF">ACFOGJ_11075</name>
</gene>
<evidence type="ECO:0000256" key="1">
    <source>
        <dbReference type="ARBA" id="ARBA00022679"/>
    </source>
</evidence>
<reference evidence="4" key="1">
    <citation type="journal article" date="2019" name="Int. J. Syst. Evol. Microbiol.">
        <title>The Global Catalogue of Microorganisms (GCM) 10K type strain sequencing project: providing services to taxonomists for standard genome sequencing and annotation.</title>
        <authorList>
            <consortium name="The Broad Institute Genomics Platform"/>
            <consortium name="The Broad Institute Genome Sequencing Center for Infectious Disease"/>
            <person name="Wu L."/>
            <person name="Ma J."/>
        </authorList>
    </citation>
    <scope>NUCLEOTIDE SEQUENCE [LARGE SCALE GENOMIC DNA]</scope>
    <source>
        <strain evidence="4">KCTC 42964</strain>
    </source>
</reference>
<dbReference type="Gene3D" id="3.30.1540.10">
    <property type="entry name" value="formyl-coa transferase, domain 3"/>
    <property type="match status" value="1"/>
</dbReference>
<dbReference type="InterPro" id="IPR003673">
    <property type="entry name" value="CoA-Trfase_fam_III"/>
</dbReference>
<organism evidence="3 4">
    <name type="scientific">Marinibaculum pumilum</name>
    <dbReference type="NCBI Taxonomy" id="1766165"/>
    <lineage>
        <taxon>Bacteria</taxon>
        <taxon>Pseudomonadati</taxon>
        <taxon>Pseudomonadota</taxon>
        <taxon>Alphaproteobacteria</taxon>
        <taxon>Rhodospirillales</taxon>
        <taxon>Rhodospirillaceae</taxon>
        <taxon>Marinibaculum</taxon>
    </lineage>
</organism>
<dbReference type="GO" id="GO:0016740">
    <property type="term" value="F:transferase activity"/>
    <property type="evidence" value="ECO:0007669"/>
    <property type="project" value="UniProtKB-KW"/>
</dbReference>
<sequence>MSQDTERPTLPPAAPRSASAPAPLSGIRVADFTHFIAGPYCTQILADLGAEVIKIEGLGGDGFRHYPPSLDGESLPYLWTNRNKSSVALDLKSAGGRQIAQEIADRADVLVENFSTGVMARLGLDYDTLSARNPGLVYCTISAYGREGPAAGRIGFDPIAQAESGFMSMNGFPDQPAVRAGPSIMDMSTAMMASNAIMAALIARQRDGRGQLVEATLIETAVSMLGNFSMAHLGTGQIPTRFGNTQPTACPVGTFETRTGPIYLACANDRTFQRLATDVLGRPDLPADPRFATSAARRDNRAVLMPIVAEALAAGERDGLLKRMHDAGVPAGAIRTVAEALAAPEIAARGLLSEIPHPRLGSIPNVGLPARLHRTPAVAPVAAPELGAQTMQVLTGLLGYDEARIDSAAAAGAFGDAAADAPEPPAEAVSR</sequence>
<protein>
    <submittedName>
        <fullName evidence="3">CaiB/BaiF CoA transferase family protein</fullName>
    </submittedName>
</protein>
<dbReference type="RefSeq" id="WP_379900239.1">
    <property type="nucleotide sequence ID" value="NZ_JBHRTR010000025.1"/>
</dbReference>
<keyword evidence="1 3" id="KW-0808">Transferase</keyword>
<keyword evidence="4" id="KW-1185">Reference proteome</keyword>
<dbReference type="SUPFAM" id="SSF89796">
    <property type="entry name" value="CoA-transferase family III (CaiB/BaiF)"/>
    <property type="match status" value="1"/>
</dbReference>
<dbReference type="EMBL" id="JBHRTR010000025">
    <property type="protein sequence ID" value="MFC3227777.1"/>
    <property type="molecule type" value="Genomic_DNA"/>
</dbReference>